<evidence type="ECO:0000313" key="4">
    <source>
        <dbReference type="EMBL" id="PCJ43829.1"/>
    </source>
</evidence>
<dbReference type="AlphaFoldDB" id="A0A2A5CIX7"/>
<comment type="caution">
    <text evidence="4">The sequence shown here is derived from an EMBL/GenBank/DDBJ whole genome shotgun (WGS) entry which is preliminary data.</text>
</comment>
<reference evidence="5" key="1">
    <citation type="submission" date="2017-08" db="EMBL/GenBank/DDBJ databases">
        <title>A dynamic microbial community with high functional redundancy inhabits the cold, oxic subseafloor aquifer.</title>
        <authorList>
            <person name="Tully B.J."/>
            <person name="Wheat C.G."/>
            <person name="Glazer B.T."/>
            <person name="Huber J.A."/>
        </authorList>
    </citation>
    <scope>NUCLEOTIDE SEQUENCE [LARGE SCALE GENOMIC DNA]</scope>
</reference>
<evidence type="ECO:0008006" key="6">
    <source>
        <dbReference type="Google" id="ProtNLM"/>
    </source>
</evidence>
<sequence>MSFNIKPVYLLILTIMLLATLPALAQFGGFFGGGSDDQVALVDRFDDDDNGVLNAAERLQARNYLAGQPASSRSGRRWRNRTGNGSPGDQISQSEVGNFQNFPLYDTSVIRTVFLQFDNGDWEAELEAFHGTDVQVPVTAIVDGETYQDVGVRFRGNSSYSMVPSGMKRPLRLKFDLLHEEQNLYGYRTLNLLNSNNDPSFLRTILFSTIANNYLPTPQLGLFRLVINGENWGIYPHQQQFNRDFVEEFFSAEGGVRWKVPGSPRARGGMEYWGDDIDDYRDTYEIDNRDNQANWAALVNLFRVLDQTPLNQLEAALNPILNIDGVLRFLALDVALANSDGYWTRASDYYIFLDADERFHVLPHDFNEVMSAEGGRRSGNNLRLDPLVGLNDATKPLRSRLLAVPALRERYLAYVRDIAENWMDWDVIGPVATDIHEMITDDVNRDTRKLYSSLSFEQSLDGGAGSLQHFFEERRAYLLSEIPAI</sequence>
<feature type="chain" id="PRO_5014283319" description="Spore coat protein CotH" evidence="2">
    <location>
        <begin position="26"/>
        <end position="485"/>
    </location>
</feature>
<dbReference type="EMBL" id="NVWI01000004">
    <property type="protein sequence ID" value="PCJ41794.1"/>
    <property type="molecule type" value="Genomic_DNA"/>
</dbReference>
<dbReference type="EMBL" id="NVWI01000001">
    <property type="protein sequence ID" value="PCJ43829.1"/>
    <property type="molecule type" value="Genomic_DNA"/>
</dbReference>
<evidence type="ECO:0000256" key="2">
    <source>
        <dbReference type="SAM" id="SignalP"/>
    </source>
</evidence>
<feature type="signal peptide" evidence="2">
    <location>
        <begin position="1"/>
        <end position="25"/>
    </location>
</feature>
<organism evidence="4 5">
    <name type="scientific">SAR86 cluster bacterium</name>
    <dbReference type="NCBI Taxonomy" id="2030880"/>
    <lineage>
        <taxon>Bacteria</taxon>
        <taxon>Pseudomonadati</taxon>
        <taxon>Pseudomonadota</taxon>
        <taxon>Gammaproteobacteria</taxon>
        <taxon>SAR86 cluster</taxon>
    </lineage>
</organism>
<dbReference type="PANTHER" id="PTHR40050">
    <property type="entry name" value="INNER SPORE COAT PROTEIN H"/>
    <property type="match status" value="1"/>
</dbReference>
<accession>A0A2A5CIX7</accession>
<evidence type="ECO:0000313" key="5">
    <source>
        <dbReference type="Proteomes" id="UP000228987"/>
    </source>
</evidence>
<reference evidence="4" key="2">
    <citation type="journal article" date="2018" name="ISME J.">
        <title>A dynamic microbial community with high functional redundancy inhabits the cold, oxic subseafloor aquifer.</title>
        <authorList>
            <person name="Tully B.J."/>
            <person name="Wheat C.G."/>
            <person name="Glazer B.T."/>
            <person name="Huber J.A."/>
        </authorList>
    </citation>
    <scope>NUCLEOTIDE SEQUENCE</scope>
    <source>
        <strain evidence="4">NORP41</strain>
    </source>
</reference>
<evidence type="ECO:0000313" key="3">
    <source>
        <dbReference type="EMBL" id="PCJ41794.1"/>
    </source>
</evidence>
<dbReference type="PANTHER" id="PTHR40050:SF1">
    <property type="entry name" value="INNER SPORE COAT PROTEIN H"/>
    <property type="match status" value="1"/>
</dbReference>
<keyword evidence="2" id="KW-0732">Signal</keyword>
<dbReference type="Pfam" id="PF08757">
    <property type="entry name" value="CotH"/>
    <property type="match status" value="1"/>
</dbReference>
<feature type="region of interest" description="Disordered" evidence="1">
    <location>
        <begin position="67"/>
        <end position="95"/>
    </location>
</feature>
<feature type="compositionally biased region" description="Polar residues" evidence="1">
    <location>
        <begin position="81"/>
        <end position="95"/>
    </location>
</feature>
<evidence type="ECO:0000256" key="1">
    <source>
        <dbReference type="SAM" id="MobiDB-lite"/>
    </source>
</evidence>
<gene>
    <name evidence="4" type="ORF">COA71_02900</name>
    <name evidence="3" type="ORF">COA71_07220</name>
</gene>
<protein>
    <recommendedName>
        <fullName evidence="6">Spore coat protein CotH</fullName>
    </recommendedName>
</protein>
<name>A0A2A5CIX7_9GAMM</name>
<proteinExistence type="predicted"/>
<dbReference type="Proteomes" id="UP000228987">
    <property type="component" value="Unassembled WGS sequence"/>
</dbReference>
<dbReference type="InterPro" id="IPR014867">
    <property type="entry name" value="Spore_coat_CotH_CotH2/3/7"/>
</dbReference>